<evidence type="ECO:0008006" key="3">
    <source>
        <dbReference type="Google" id="ProtNLM"/>
    </source>
</evidence>
<dbReference type="Pfam" id="PF10009">
    <property type="entry name" value="DUF2252"/>
    <property type="match status" value="1"/>
</dbReference>
<dbReference type="SUPFAM" id="SSF56112">
    <property type="entry name" value="Protein kinase-like (PK-like)"/>
    <property type="match status" value="1"/>
</dbReference>
<dbReference type="AlphaFoldDB" id="A0A143PHQ5"/>
<keyword evidence="2" id="KW-1185">Reference proteome</keyword>
<dbReference type="STRING" id="1855912.LuPra_00964"/>
<protein>
    <recommendedName>
        <fullName evidence="3">DUF2252 domain-containing protein</fullName>
    </recommendedName>
</protein>
<dbReference type="PANTHER" id="PTHR39441:SF1">
    <property type="entry name" value="DUF2252 DOMAIN-CONTAINING PROTEIN"/>
    <property type="match status" value="1"/>
</dbReference>
<gene>
    <name evidence="1" type="ORF">LuPra_00964</name>
</gene>
<reference evidence="1 2" key="1">
    <citation type="journal article" date="2016" name="Genome Announc.">
        <title>First Complete Genome Sequence of a Subdivision 6 Acidobacterium Strain.</title>
        <authorList>
            <person name="Huang S."/>
            <person name="Vieira S."/>
            <person name="Bunk B."/>
            <person name="Riedel T."/>
            <person name="Sproer C."/>
            <person name="Overmann J."/>
        </authorList>
    </citation>
    <scope>NUCLEOTIDE SEQUENCE [LARGE SCALE GENOMIC DNA]</scope>
    <source>
        <strain evidence="2">DSM 100886 HEG_-6_39</strain>
    </source>
</reference>
<evidence type="ECO:0000313" key="1">
    <source>
        <dbReference type="EMBL" id="AMY07783.1"/>
    </source>
</evidence>
<dbReference type="InterPro" id="IPR011009">
    <property type="entry name" value="Kinase-like_dom_sf"/>
</dbReference>
<dbReference type="PATRIC" id="fig|1813736.3.peg.1010"/>
<dbReference type="PANTHER" id="PTHR39441">
    <property type="entry name" value="DUF2252 DOMAIN-CONTAINING PROTEIN"/>
    <property type="match status" value="1"/>
</dbReference>
<name>A0A143PHQ5_LUTPR</name>
<reference evidence="2" key="2">
    <citation type="submission" date="2016-04" db="EMBL/GenBank/DDBJ databases">
        <title>First Complete Genome Sequence of a Subdivision 6 Acidobacterium.</title>
        <authorList>
            <person name="Huang S."/>
            <person name="Vieira S."/>
            <person name="Bunk B."/>
            <person name="Riedel T."/>
            <person name="Sproeer C."/>
            <person name="Overmann J."/>
        </authorList>
    </citation>
    <scope>NUCLEOTIDE SEQUENCE [LARGE SCALE GENOMIC DNA]</scope>
    <source>
        <strain evidence="2">DSM 100886 HEG_-6_39</strain>
    </source>
</reference>
<evidence type="ECO:0000313" key="2">
    <source>
        <dbReference type="Proteomes" id="UP000076079"/>
    </source>
</evidence>
<accession>A0A143PHQ5</accession>
<dbReference type="InterPro" id="IPR018721">
    <property type="entry name" value="DUF2252"/>
</dbReference>
<sequence>MMARNSAQSILDYNRGRDPQMLGRKFELLRADPYAFYRGTCHLFYQNLPRHAVLATAPAVLVCGDLHLENFGVYKGDNRLAYFDLSDFDEATLAPFTLDLLRFIGSIHVAAHLRLSTRQAEGLGELFIDCYRNWILDGKARWLERSTAEGMVRDLLGSVIGRTRLQLLKARTVRTDRGRRLRLNERALPIEKPQRAELQAFIEGFGAAQGEQRFYRLLDAARRVAGKGSLGLERYVLLVEGKGAPRSNYLLDLKRAVPSTLPALRDRHSFRWATEAHRVVTTQRVAQAISPALLHAVTIGGRPFVLKELQPMTDRLDLARWDGRIERLESTIASMGAVTAWAHLRTCYRYGACALEELQRYVAGSRWQRALPALALRCGERSLAQWSAYSKVYDAGLVVPAS</sequence>
<dbReference type="KEGG" id="abac:LuPra_00964"/>
<dbReference type="OrthoDB" id="1491115at2"/>
<proteinExistence type="predicted"/>
<organism evidence="1 2">
    <name type="scientific">Luteitalea pratensis</name>
    <dbReference type="NCBI Taxonomy" id="1855912"/>
    <lineage>
        <taxon>Bacteria</taxon>
        <taxon>Pseudomonadati</taxon>
        <taxon>Acidobacteriota</taxon>
        <taxon>Vicinamibacteria</taxon>
        <taxon>Vicinamibacterales</taxon>
        <taxon>Vicinamibacteraceae</taxon>
        <taxon>Luteitalea</taxon>
    </lineage>
</organism>
<dbReference type="EMBL" id="CP015136">
    <property type="protein sequence ID" value="AMY07783.1"/>
    <property type="molecule type" value="Genomic_DNA"/>
</dbReference>
<dbReference type="Proteomes" id="UP000076079">
    <property type="component" value="Chromosome"/>
</dbReference>